<dbReference type="EMBL" id="JAWWNJ010000168">
    <property type="protein sequence ID" value="KAK6977456.1"/>
    <property type="molecule type" value="Genomic_DNA"/>
</dbReference>
<feature type="compositionally biased region" description="Acidic residues" evidence="1">
    <location>
        <begin position="585"/>
        <end position="603"/>
    </location>
</feature>
<organism evidence="2 3">
    <name type="scientific">Favolaschia claudopus</name>
    <dbReference type="NCBI Taxonomy" id="2862362"/>
    <lineage>
        <taxon>Eukaryota</taxon>
        <taxon>Fungi</taxon>
        <taxon>Dikarya</taxon>
        <taxon>Basidiomycota</taxon>
        <taxon>Agaricomycotina</taxon>
        <taxon>Agaricomycetes</taxon>
        <taxon>Agaricomycetidae</taxon>
        <taxon>Agaricales</taxon>
        <taxon>Marasmiineae</taxon>
        <taxon>Mycenaceae</taxon>
        <taxon>Favolaschia</taxon>
    </lineage>
</organism>
<feature type="compositionally biased region" description="Acidic residues" evidence="1">
    <location>
        <begin position="457"/>
        <end position="484"/>
    </location>
</feature>
<keyword evidence="3" id="KW-1185">Reference proteome</keyword>
<accession>A0AAV9ZB47</accession>
<name>A0AAV9ZB47_9AGAR</name>
<protein>
    <submittedName>
        <fullName evidence="2">Uncharacterized protein</fullName>
    </submittedName>
</protein>
<feature type="region of interest" description="Disordered" evidence="1">
    <location>
        <begin position="423"/>
        <end position="484"/>
    </location>
</feature>
<evidence type="ECO:0000256" key="1">
    <source>
        <dbReference type="SAM" id="MobiDB-lite"/>
    </source>
</evidence>
<evidence type="ECO:0000313" key="2">
    <source>
        <dbReference type="EMBL" id="KAK6977456.1"/>
    </source>
</evidence>
<reference evidence="2 3" key="1">
    <citation type="journal article" date="2024" name="J Genomics">
        <title>Draft genome sequencing and assembly of Favolaschia claudopus CIRM-BRFM 2984 isolated from oak limbs.</title>
        <authorList>
            <person name="Navarro D."/>
            <person name="Drula E."/>
            <person name="Chaduli D."/>
            <person name="Cazenave R."/>
            <person name="Ahrendt S."/>
            <person name="Wang J."/>
            <person name="Lipzen A."/>
            <person name="Daum C."/>
            <person name="Barry K."/>
            <person name="Grigoriev I.V."/>
            <person name="Favel A."/>
            <person name="Rosso M.N."/>
            <person name="Martin F."/>
        </authorList>
    </citation>
    <scope>NUCLEOTIDE SEQUENCE [LARGE SCALE GENOMIC DNA]</scope>
    <source>
        <strain evidence="2 3">CIRM-BRFM 2984</strain>
    </source>
</reference>
<dbReference type="AlphaFoldDB" id="A0AAV9ZB47"/>
<feature type="compositionally biased region" description="Basic residues" evidence="1">
    <location>
        <begin position="1"/>
        <end position="17"/>
    </location>
</feature>
<feature type="region of interest" description="Disordered" evidence="1">
    <location>
        <begin position="1"/>
        <end position="77"/>
    </location>
</feature>
<proteinExistence type="predicted"/>
<sequence length="816" mass="89894">MALTKKGKNKSAPRAKAKTTDDNATAPTEQDKDTASDTDNDGDEGDDDDASSTKKKEGDDDDDAPKKRGNPGDFHGSRAVFLRGKVDEYCKASKDKTTRKFFPKLFSEYWALYPWEIPHTQEPPASLQGYGKADRELGKDELAKKNEIKKNTEAKIKRWLTYVRRNTKGGKNPYTKWLHQLSHIEERAPKRMPLYQLYMQDEKKNGEVNRLFQERFPELVGSGNTIQQRTAIARELLANESEDARAALKEKGEEAFAAAMAEFKAGGGVEAEAVDDLEVQQEARRRLAVTVQPLIDSLRAITGCQILFVAGTVVSGSPGEAGFGFHRLGQSGLQICGRSMDEVFGGRSPAATPDATGPLTPRETAEGVELAVPPPPAMPTQEGDVTLAVPPPPATAAVTAAVTAAPSQPIVSAATTTVEVDVASATSPPVEPIAARTRRSKRGDTGATIAESRAEEGDGEGGDDGQDEYGSGDDGEGWEGDEDEWAGWPQELDARLAALPLVASPLRRAIKRLEPSDQEFRLRELERGNELFQTRESNMARTAELLEDLGLKQDLANLMKEIKVANKKRPSDGEGPATKRRKPNEEDEYDGEEEDGEDEDGDGEGDKGTTGGKRGPGRKNIRAPPGADENGIAHWARSARDQLLGGECDDEWTKVVELWWKQEERAGFIGPAKAMGTKYRPKEVAGWISRARVGGPQPAILDVYGFAALWWKYWVAINPEWRTRVRDGRRLAKEGEGDWSALKKETGKNGLLNVLICLRWWRDALRIRSEGEWLREGVAKDWKEAVEEVRWVLEKFEEGRANANDIDRMDLDAVPT</sequence>
<evidence type="ECO:0000313" key="3">
    <source>
        <dbReference type="Proteomes" id="UP001362999"/>
    </source>
</evidence>
<dbReference type="Proteomes" id="UP001362999">
    <property type="component" value="Unassembled WGS sequence"/>
</dbReference>
<gene>
    <name evidence="2" type="ORF">R3P38DRAFT_2810287</name>
</gene>
<comment type="caution">
    <text evidence="2">The sequence shown here is derived from an EMBL/GenBank/DDBJ whole genome shotgun (WGS) entry which is preliminary data.</text>
</comment>
<feature type="compositionally biased region" description="Basic and acidic residues" evidence="1">
    <location>
        <begin position="563"/>
        <end position="572"/>
    </location>
</feature>
<feature type="compositionally biased region" description="Acidic residues" evidence="1">
    <location>
        <begin position="36"/>
        <end position="50"/>
    </location>
</feature>
<feature type="region of interest" description="Disordered" evidence="1">
    <location>
        <begin position="563"/>
        <end position="632"/>
    </location>
</feature>